<feature type="binding site" evidence="5">
    <location>
        <position position="43"/>
    </location>
    <ligand>
        <name>molybdate</name>
        <dbReference type="ChEBI" id="CHEBI:36264"/>
    </ligand>
</feature>
<evidence type="ECO:0000256" key="1">
    <source>
        <dbReference type="ARBA" id="ARBA00009175"/>
    </source>
</evidence>
<keyword evidence="4" id="KW-0732">Signal</keyword>
<evidence type="ECO:0000313" key="9">
    <source>
        <dbReference type="Proteomes" id="UP000321598"/>
    </source>
</evidence>
<proteinExistence type="inferred from homology"/>
<dbReference type="GO" id="GO:0046872">
    <property type="term" value="F:metal ion binding"/>
    <property type="evidence" value="ECO:0007669"/>
    <property type="project" value="UniProtKB-KW"/>
</dbReference>
<evidence type="ECO:0000256" key="3">
    <source>
        <dbReference type="ARBA" id="ARBA00022723"/>
    </source>
</evidence>
<dbReference type="InterPro" id="IPR005950">
    <property type="entry name" value="ModA"/>
</dbReference>
<dbReference type="EMBL" id="UGZE01000001">
    <property type="protein sequence ID" value="SUJ13179.1"/>
    <property type="molecule type" value="Genomic_DNA"/>
</dbReference>
<dbReference type="Pfam" id="PF13531">
    <property type="entry name" value="SBP_bac_11"/>
    <property type="match status" value="1"/>
</dbReference>
<evidence type="ECO:0000313" key="8">
    <source>
        <dbReference type="Proteomes" id="UP000254956"/>
    </source>
</evidence>
<feature type="binding site" evidence="5">
    <location>
        <position position="174"/>
    </location>
    <ligand>
        <name>molybdate</name>
        <dbReference type="ChEBI" id="CHEBI:36264"/>
    </ligand>
</feature>
<dbReference type="InterPro" id="IPR050682">
    <property type="entry name" value="ModA/WtpA"/>
</dbReference>
<feature type="binding site" evidence="5">
    <location>
        <position position="71"/>
    </location>
    <ligand>
        <name>molybdate</name>
        <dbReference type="ChEBI" id="CHEBI:36264"/>
    </ligand>
</feature>
<name>A0A380C6M5_9STAP</name>
<keyword evidence="2 5" id="KW-0500">Molybdenum</keyword>
<keyword evidence="9" id="KW-1185">Reference proteome</keyword>
<feature type="binding site" evidence="5">
    <location>
        <position position="192"/>
    </location>
    <ligand>
        <name>molybdate</name>
        <dbReference type="ChEBI" id="CHEBI:36264"/>
    </ligand>
</feature>
<dbReference type="OrthoDB" id="9785015at2"/>
<dbReference type="PANTHER" id="PTHR30632">
    <property type="entry name" value="MOLYBDATE-BINDING PERIPLASMIC PROTEIN"/>
    <property type="match status" value="1"/>
</dbReference>
<dbReference type="Gene3D" id="3.40.190.10">
    <property type="entry name" value="Periplasmic binding protein-like II"/>
    <property type="match status" value="2"/>
</dbReference>
<dbReference type="FunFam" id="3.40.190.10:FF:000035">
    <property type="entry name" value="Molybdate ABC transporter substrate-binding protein"/>
    <property type="match status" value="1"/>
</dbReference>
<protein>
    <submittedName>
        <fullName evidence="7">Molybdate ABC transporter periplasmic protein</fullName>
    </submittedName>
    <submittedName>
        <fullName evidence="6">Molybdate ABC transporter substrate-binding protein</fullName>
    </submittedName>
</protein>
<dbReference type="EMBL" id="BKAV01000022">
    <property type="protein sequence ID" value="GEQ00887.1"/>
    <property type="molecule type" value="Genomic_DNA"/>
</dbReference>
<evidence type="ECO:0000256" key="4">
    <source>
        <dbReference type="ARBA" id="ARBA00022729"/>
    </source>
</evidence>
<dbReference type="STRING" id="1212545.SARL_02670"/>
<keyword evidence="3 5" id="KW-0479">Metal-binding</keyword>
<dbReference type="PROSITE" id="PS51257">
    <property type="entry name" value="PROKAR_LIPOPROTEIN"/>
    <property type="match status" value="1"/>
</dbReference>
<dbReference type="PANTHER" id="PTHR30632:SF0">
    <property type="entry name" value="SULFATE-BINDING PROTEIN"/>
    <property type="match status" value="1"/>
</dbReference>
<sequence length="255" mass="28471">MKRLITFLLIGIIILAGCGQSTEKKSNKSSTQKDTLNISAAASLTDVTKELEQAFNKQHDKVAINFNYGGSGSLRQQIEKGAPSDVFMSANIKDVKILADKDKAHNTYNYAQNELVLIGNSKTDKQDLSQLKNDEKVAIGEPNSVPAGKYAQQFLKDQNLYDNVKPHLVYAKDVRQVLNYVTKGNAQFGYVYQTDLAQHKKNGQTDVKELGKATLKTPITYQAATVSNKKEAKAWMKFLKTKEAKEILEKYDFKV</sequence>
<organism evidence="7 8">
    <name type="scientific">Staphylococcus arlettae</name>
    <dbReference type="NCBI Taxonomy" id="29378"/>
    <lineage>
        <taxon>Bacteria</taxon>
        <taxon>Bacillati</taxon>
        <taxon>Bacillota</taxon>
        <taxon>Bacilli</taxon>
        <taxon>Bacillales</taxon>
        <taxon>Staphylococcaceae</taxon>
        <taxon>Staphylococcus</taxon>
    </lineage>
</organism>
<evidence type="ECO:0000256" key="2">
    <source>
        <dbReference type="ARBA" id="ARBA00022505"/>
    </source>
</evidence>
<reference evidence="6 9" key="2">
    <citation type="submission" date="2019-07" db="EMBL/GenBank/DDBJ databases">
        <title>Whole genome shotgun sequence of Staphylococcus arlettae NBRC 109765.</title>
        <authorList>
            <person name="Hosoyama A."/>
            <person name="Uohara A."/>
            <person name="Ohji S."/>
            <person name="Ichikawa N."/>
        </authorList>
    </citation>
    <scope>NUCLEOTIDE SEQUENCE [LARGE SCALE GENOMIC DNA]</scope>
    <source>
        <strain evidence="6 9">NBRC 109765</strain>
    </source>
</reference>
<gene>
    <name evidence="7" type="primary">modA</name>
    <name evidence="7" type="ORF">NCTC12413_00672</name>
    <name evidence="6" type="ORF">SAR03_19240</name>
</gene>
<evidence type="ECO:0000256" key="5">
    <source>
        <dbReference type="PIRSR" id="PIRSR004846-1"/>
    </source>
</evidence>
<evidence type="ECO:0000313" key="7">
    <source>
        <dbReference type="EMBL" id="SUJ13179.1"/>
    </source>
</evidence>
<dbReference type="GO" id="GO:1901359">
    <property type="term" value="F:tungstate binding"/>
    <property type="evidence" value="ECO:0007669"/>
    <property type="project" value="UniProtKB-ARBA"/>
</dbReference>
<dbReference type="SUPFAM" id="SSF53850">
    <property type="entry name" value="Periplasmic binding protein-like II"/>
    <property type="match status" value="1"/>
</dbReference>
<dbReference type="GO" id="GO:0015689">
    <property type="term" value="P:molybdate ion transport"/>
    <property type="evidence" value="ECO:0007669"/>
    <property type="project" value="InterPro"/>
</dbReference>
<dbReference type="AlphaFoldDB" id="A0A380C6M5"/>
<dbReference type="GO" id="GO:0030973">
    <property type="term" value="F:molybdate ion binding"/>
    <property type="evidence" value="ECO:0007669"/>
    <property type="project" value="UniProtKB-ARBA"/>
</dbReference>
<comment type="similarity">
    <text evidence="1">Belongs to the bacterial solute-binding protein ModA family.</text>
</comment>
<dbReference type="PIRSF" id="PIRSF004846">
    <property type="entry name" value="ModA"/>
    <property type="match status" value="1"/>
</dbReference>
<accession>A0A380C6M5</accession>
<evidence type="ECO:0000313" key="6">
    <source>
        <dbReference type="EMBL" id="GEQ00887.1"/>
    </source>
</evidence>
<dbReference type="Proteomes" id="UP000254956">
    <property type="component" value="Unassembled WGS sequence"/>
</dbReference>
<dbReference type="Proteomes" id="UP000321598">
    <property type="component" value="Unassembled WGS sequence"/>
</dbReference>
<reference evidence="7 8" key="1">
    <citation type="submission" date="2018-06" db="EMBL/GenBank/DDBJ databases">
        <authorList>
            <consortium name="Pathogen Informatics"/>
            <person name="Doyle S."/>
        </authorList>
    </citation>
    <scope>NUCLEOTIDE SEQUENCE [LARGE SCALE GENOMIC DNA]</scope>
    <source>
        <strain evidence="7 8">NCTC12413</strain>
    </source>
</reference>
<dbReference type="NCBIfam" id="TIGR01256">
    <property type="entry name" value="modA"/>
    <property type="match status" value="1"/>
</dbReference>
<feature type="binding site" evidence="5">
    <location>
        <position position="147"/>
    </location>
    <ligand>
        <name>molybdate</name>
        <dbReference type="ChEBI" id="CHEBI:36264"/>
    </ligand>
</feature>